<proteinExistence type="predicted"/>
<feature type="compositionally biased region" description="Basic and acidic residues" evidence="1">
    <location>
        <begin position="39"/>
        <end position="65"/>
    </location>
</feature>
<gene>
    <name evidence="2" type="ORF">QFW96_05865</name>
</gene>
<comment type="caution">
    <text evidence="2">The sequence shown here is derived from an EMBL/GenBank/DDBJ whole genome shotgun (WGS) entry which is preliminary data.</text>
</comment>
<name>A0ABT6PJJ0_9PSEU</name>
<evidence type="ECO:0000313" key="3">
    <source>
        <dbReference type="Proteomes" id="UP001237595"/>
    </source>
</evidence>
<dbReference type="EMBL" id="JASAOF010000002">
    <property type="protein sequence ID" value="MDI2028124.1"/>
    <property type="molecule type" value="Genomic_DNA"/>
</dbReference>
<organism evidence="2 3">
    <name type="scientific">Saccharopolyspora ipomoeae</name>
    <dbReference type="NCBI Taxonomy" id="3042027"/>
    <lineage>
        <taxon>Bacteria</taxon>
        <taxon>Bacillati</taxon>
        <taxon>Actinomycetota</taxon>
        <taxon>Actinomycetes</taxon>
        <taxon>Pseudonocardiales</taxon>
        <taxon>Pseudonocardiaceae</taxon>
        <taxon>Saccharopolyspora</taxon>
    </lineage>
</organism>
<protein>
    <submittedName>
        <fullName evidence="2">Uncharacterized protein</fullName>
    </submittedName>
</protein>
<feature type="region of interest" description="Disordered" evidence="1">
    <location>
        <begin position="38"/>
        <end position="65"/>
    </location>
</feature>
<dbReference type="Proteomes" id="UP001237595">
    <property type="component" value="Unassembled WGS sequence"/>
</dbReference>
<evidence type="ECO:0000313" key="2">
    <source>
        <dbReference type="EMBL" id="MDI2028124.1"/>
    </source>
</evidence>
<sequence>MRTMRIIGAILRHFERMPRGYAADGRVLGLATSAAIASARHDDRRGGARPEPGRADEGRLVDAHG</sequence>
<keyword evidence="3" id="KW-1185">Reference proteome</keyword>
<accession>A0ABT6PJJ0</accession>
<evidence type="ECO:0000256" key="1">
    <source>
        <dbReference type="SAM" id="MobiDB-lite"/>
    </source>
</evidence>
<reference evidence="2 3" key="1">
    <citation type="submission" date="2023-04" db="EMBL/GenBank/DDBJ databases">
        <title>Draft genome sequence of Saccharopolyspora sp. TS4A08 isolated from sweet potato rhizospheric soil.</title>
        <authorList>
            <person name="Suksaard P."/>
            <person name="Duangmal K."/>
        </authorList>
    </citation>
    <scope>NUCLEOTIDE SEQUENCE [LARGE SCALE GENOMIC DNA]</scope>
    <source>
        <strain evidence="2 3">TS4A08</strain>
    </source>
</reference>